<dbReference type="PANTHER" id="PTHR31901:SF57">
    <property type="entry name" value="INDOLE-3-ACETIC ACID-AMIDO SYNTHETASE GH3.17-LIKE ISOFORM X3"/>
    <property type="match status" value="1"/>
</dbReference>
<dbReference type="GeneID" id="107917009"/>
<dbReference type="OrthoDB" id="1915431at2759"/>
<dbReference type="RefSeq" id="XP_016701886.1">
    <property type="nucleotide sequence ID" value="XM_016846397.1"/>
</dbReference>
<reference evidence="2" key="2">
    <citation type="submission" date="2025-04" db="UniProtKB">
        <authorList>
            <consortium name="RefSeq"/>
        </authorList>
    </citation>
    <scope>IDENTIFICATION</scope>
    <source>
        <tissue evidence="2">Leaf</tissue>
    </source>
</reference>
<dbReference type="GO" id="GO:0005737">
    <property type="term" value="C:cytoplasm"/>
    <property type="evidence" value="ECO:0007669"/>
    <property type="project" value="TreeGrafter"/>
</dbReference>
<sequence>MTNAKQIQEEVLGQILKRNAATEYLSRYLHVKTDKKLFKMNVPIVTYEDIKPYIDRIANGEPSNILLAESVLEFFRSSGTSGGQPKLIPVNAETLKLLAVSSALLTAVMKKHFGNLDQAVKSLEFQFAKEETETPCGLKSKSCHNKHVQEQ</sequence>
<gene>
    <name evidence="2 3" type="primary">LOC107917009</name>
</gene>
<reference evidence="1" key="1">
    <citation type="journal article" date="2020" name="Nat. Genet.">
        <title>Genomic diversifications of five Gossypium allopolyploid species and their impact on cotton improvement.</title>
        <authorList>
            <person name="Chen Z.J."/>
            <person name="Sreedasyam A."/>
            <person name="Ando A."/>
            <person name="Song Q."/>
            <person name="De Santiago L.M."/>
            <person name="Hulse-Kemp A.M."/>
            <person name="Ding M."/>
            <person name="Ye W."/>
            <person name="Kirkbride R.C."/>
            <person name="Jenkins J."/>
            <person name="Plott C."/>
            <person name="Lovell J."/>
            <person name="Lin Y.M."/>
            <person name="Vaughn R."/>
            <person name="Liu B."/>
            <person name="Simpson S."/>
            <person name="Scheffler B.E."/>
            <person name="Wen L."/>
            <person name="Saski C.A."/>
            <person name="Grover C.E."/>
            <person name="Hu G."/>
            <person name="Conover J.L."/>
            <person name="Carlson J.W."/>
            <person name="Shu S."/>
            <person name="Boston L.B."/>
            <person name="Williams M."/>
            <person name="Peterson D.G."/>
            <person name="McGee K."/>
            <person name="Jones D.C."/>
            <person name="Wendel J.F."/>
            <person name="Stelly D.M."/>
            <person name="Grimwood J."/>
            <person name="Schmutz J."/>
        </authorList>
    </citation>
    <scope>NUCLEOTIDE SEQUENCE [LARGE SCALE GENOMIC DNA]</scope>
    <source>
        <strain evidence="1">cv. TM-1</strain>
    </source>
</reference>
<name>A0A1U8KH70_GOSHI</name>
<dbReference type="KEGG" id="ghi:107917009"/>
<dbReference type="SMR" id="A0A1U8KH70"/>
<dbReference type="PANTHER" id="PTHR31901">
    <property type="entry name" value="GH3 DOMAIN-CONTAINING PROTEIN"/>
    <property type="match status" value="1"/>
</dbReference>
<organism evidence="1 2">
    <name type="scientific">Gossypium hirsutum</name>
    <name type="common">Upland cotton</name>
    <name type="synonym">Gossypium mexicanum</name>
    <dbReference type="NCBI Taxonomy" id="3635"/>
    <lineage>
        <taxon>Eukaryota</taxon>
        <taxon>Viridiplantae</taxon>
        <taxon>Streptophyta</taxon>
        <taxon>Embryophyta</taxon>
        <taxon>Tracheophyta</taxon>
        <taxon>Spermatophyta</taxon>
        <taxon>Magnoliopsida</taxon>
        <taxon>eudicotyledons</taxon>
        <taxon>Gunneridae</taxon>
        <taxon>Pentapetalae</taxon>
        <taxon>rosids</taxon>
        <taxon>malvids</taxon>
        <taxon>Malvales</taxon>
        <taxon>Malvaceae</taxon>
        <taxon>Malvoideae</taxon>
        <taxon>Gossypium</taxon>
    </lineage>
</organism>
<evidence type="ECO:0000313" key="1">
    <source>
        <dbReference type="Proteomes" id="UP000818029"/>
    </source>
</evidence>
<evidence type="ECO:0000313" key="3">
    <source>
        <dbReference type="RefSeq" id="XP_040967855.1"/>
    </source>
</evidence>
<dbReference type="Pfam" id="PF03321">
    <property type="entry name" value="GH3"/>
    <property type="match status" value="1"/>
</dbReference>
<dbReference type="InterPro" id="IPR004993">
    <property type="entry name" value="GH3"/>
</dbReference>
<proteinExistence type="predicted"/>
<accession>A0A1U8KH70</accession>
<dbReference type="Proteomes" id="UP000818029">
    <property type="component" value="Chromosome A01"/>
</dbReference>
<evidence type="ECO:0000313" key="2">
    <source>
        <dbReference type="RefSeq" id="XP_016701886.1"/>
    </source>
</evidence>
<dbReference type="GO" id="GO:0016881">
    <property type="term" value="F:acid-amino acid ligase activity"/>
    <property type="evidence" value="ECO:0007669"/>
    <property type="project" value="TreeGrafter"/>
</dbReference>
<keyword evidence="1" id="KW-1185">Reference proteome</keyword>
<dbReference type="RefSeq" id="XP_040967855.1">
    <property type="nucleotide sequence ID" value="XM_041111921.1"/>
</dbReference>
<protein>
    <submittedName>
        <fullName evidence="2">4-substituted benzoates-glutamate ligase GH3.12-like</fullName>
    </submittedName>
    <submittedName>
        <fullName evidence="3">Indole-3-acetic acid-amido synthetase GH3.15 isoform X1</fullName>
    </submittedName>
</protein>
<dbReference type="PaxDb" id="3635-A0A1U8KH70"/>
<dbReference type="AlphaFoldDB" id="A0A1U8KH70"/>